<dbReference type="EMBL" id="CM018033">
    <property type="protein sequence ID" value="KAA8544801.1"/>
    <property type="molecule type" value="Genomic_DNA"/>
</dbReference>
<feature type="compositionally biased region" description="Polar residues" evidence="1">
    <location>
        <begin position="61"/>
        <end position="72"/>
    </location>
</feature>
<reference evidence="2 3" key="1">
    <citation type="submission" date="2019-09" db="EMBL/GenBank/DDBJ databases">
        <title>A chromosome-level genome assembly of the Chinese tupelo Nyssa sinensis.</title>
        <authorList>
            <person name="Yang X."/>
            <person name="Kang M."/>
            <person name="Yang Y."/>
            <person name="Xiong H."/>
            <person name="Wang M."/>
            <person name="Zhang Z."/>
            <person name="Wang Z."/>
            <person name="Wu H."/>
            <person name="Ma T."/>
            <person name="Liu J."/>
            <person name="Xi Z."/>
        </authorList>
    </citation>
    <scope>NUCLEOTIDE SEQUENCE [LARGE SCALE GENOMIC DNA]</scope>
    <source>
        <strain evidence="2">J267</strain>
        <tissue evidence="2">Leaf</tissue>
    </source>
</reference>
<name>A0A5J5BU46_9ASTE</name>
<evidence type="ECO:0000313" key="3">
    <source>
        <dbReference type="Proteomes" id="UP000325577"/>
    </source>
</evidence>
<feature type="region of interest" description="Disordered" evidence="1">
    <location>
        <begin position="42"/>
        <end position="80"/>
    </location>
</feature>
<evidence type="ECO:0000256" key="1">
    <source>
        <dbReference type="SAM" id="MobiDB-lite"/>
    </source>
</evidence>
<dbReference type="AlphaFoldDB" id="A0A5J5BU46"/>
<organism evidence="2 3">
    <name type="scientific">Nyssa sinensis</name>
    <dbReference type="NCBI Taxonomy" id="561372"/>
    <lineage>
        <taxon>Eukaryota</taxon>
        <taxon>Viridiplantae</taxon>
        <taxon>Streptophyta</taxon>
        <taxon>Embryophyta</taxon>
        <taxon>Tracheophyta</taxon>
        <taxon>Spermatophyta</taxon>
        <taxon>Magnoliopsida</taxon>
        <taxon>eudicotyledons</taxon>
        <taxon>Gunneridae</taxon>
        <taxon>Pentapetalae</taxon>
        <taxon>asterids</taxon>
        <taxon>Cornales</taxon>
        <taxon>Nyssaceae</taxon>
        <taxon>Nyssa</taxon>
    </lineage>
</organism>
<evidence type="ECO:0000313" key="2">
    <source>
        <dbReference type="EMBL" id="KAA8544801.1"/>
    </source>
</evidence>
<sequence>MTAVIEEKFKAMIKVADFNTRPRPPMPDSQRATSVATDIATNVPTSGISPIAHPPDLPATTKPSAPWTTPITAKSPETPPAAHQYCRTLAHSTIAAVSKALYHQHRSAPP</sequence>
<proteinExistence type="predicted"/>
<protein>
    <submittedName>
        <fullName evidence="2">Uncharacterized protein</fullName>
    </submittedName>
</protein>
<accession>A0A5J5BU46</accession>
<gene>
    <name evidence="2" type="ORF">F0562_019608</name>
</gene>
<keyword evidence="3" id="KW-1185">Reference proteome</keyword>
<dbReference type="Proteomes" id="UP000325577">
    <property type="component" value="Linkage Group LG10"/>
</dbReference>